<dbReference type="PANTHER" id="PTHR24305">
    <property type="entry name" value="CYTOCHROME P450"/>
    <property type="match status" value="1"/>
</dbReference>
<accession>A0A0D2AQ44</accession>
<dbReference type="GO" id="GO:0005506">
    <property type="term" value="F:iron ion binding"/>
    <property type="evidence" value="ECO:0007669"/>
    <property type="project" value="InterPro"/>
</dbReference>
<keyword evidence="6" id="KW-0503">Monooxygenase</keyword>
<keyword evidence="5 6" id="KW-0349">Heme</keyword>
<dbReference type="PRINTS" id="PR00385">
    <property type="entry name" value="P450"/>
</dbReference>
<evidence type="ECO:0000256" key="2">
    <source>
        <dbReference type="ARBA" id="ARBA00010617"/>
    </source>
</evidence>
<evidence type="ECO:0008006" key="10">
    <source>
        <dbReference type="Google" id="ProtNLM"/>
    </source>
</evidence>
<dbReference type="GeneID" id="27315302"/>
<evidence type="ECO:0000256" key="5">
    <source>
        <dbReference type="PIRSR" id="PIRSR602401-1"/>
    </source>
</evidence>
<dbReference type="PRINTS" id="PR00463">
    <property type="entry name" value="EP450I"/>
</dbReference>
<keyword evidence="4 5" id="KW-0408">Iron</keyword>
<keyword evidence="7" id="KW-0812">Transmembrane</keyword>
<evidence type="ECO:0000256" key="4">
    <source>
        <dbReference type="ARBA" id="ARBA00023004"/>
    </source>
</evidence>
<reference evidence="8 9" key="1">
    <citation type="submission" date="2015-01" db="EMBL/GenBank/DDBJ databases">
        <title>The Genome Sequence of Ochroconis gallopava CBS43764.</title>
        <authorList>
            <consortium name="The Broad Institute Genomics Platform"/>
            <person name="Cuomo C."/>
            <person name="de Hoog S."/>
            <person name="Gorbushina A."/>
            <person name="Stielow B."/>
            <person name="Teixiera M."/>
            <person name="Abouelleil A."/>
            <person name="Chapman S.B."/>
            <person name="Priest M."/>
            <person name="Young S.K."/>
            <person name="Wortman J."/>
            <person name="Nusbaum C."/>
            <person name="Birren B."/>
        </authorList>
    </citation>
    <scope>NUCLEOTIDE SEQUENCE [LARGE SCALE GENOMIC DNA]</scope>
    <source>
        <strain evidence="8 9">CBS 43764</strain>
    </source>
</reference>
<dbReference type="EMBL" id="KN847556">
    <property type="protein sequence ID" value="KIW01289.1"/>
    <property type="molecule type" value="Genomic_DNA"/>
</dbReference>
<dbReference type="SUPFAM" id="SSF48264">
    <property type="entry name" value="Cytochrome P450"/>
    <property type="match status" value="1"/>
</dbReference>
<dbReference type="InterPro" id="IPR017972">
    <property type="entry name" value="Cyt_P450_CS"/>
</dbReference>
<sequence length="519" mass="59235">MNATWEALGLSEVVSVQNLAFGLLICLALFLVDLAVYRLHRSPIAEFPGPKLAALSRWYEFYYDVVLRGQFSNHIAELHRIYGPIIRITPEELHINDPQFFDTLFNKNQRSVKSPWFNGRFNNHHSVFSTCDADRHKIRRDMLNPFFSKRVVGQQEAIVQEKILYACNRISKSIEKDKSVDFSHMWDAFSSDVIMEYSFGFSYNNLKSKDFEGTFHDTFLALSEFGALVCQFPILGTAMEALPERIVRFINPKIDRVLTLCRDLSKEIDHAKVRLSQGKVPDRETVFYGMLRQDVPPEELSSKRMRDEAQTIVGAGLTTTAWSLTTACYYIIENPGIQEKLHQELIEAIPDIFAADAFDYSKLEKLSYLRGCVKEGIRLGIGVSGRMHRVTSAPLPYRGVVIPSGTIVSMNHQDILMNPAIFPCPTEMVPDRWLGHPRAFDGNSLERYFVPFGKGDRQCLGINLAQMEIFIGLAHVFRKFRLELDSTERSDVVMAHDFFLPSPKLDAKGVRIKVMETCK</sequence>
<protein>
    <recommendedName>
        <fullName evidence="10">Cytochrome P450</fullName>
    </recommendedName>
</protein>
<dbReference type="Gene3D" id="1.10.630.10">
    <property type="entry name" value="Cytochrome P450"/>
    <property type="match status" value="1"/>
</dbReference>
<evidence type="ECO:0000256" key="6">
    <source>
        <dbReference type="RuleBase" id="RU000461"/>
    </source>
</evidence>
<dbReference type="GO" id="GO:0004497">
    <property type="term" value="F:monooxygenase activity"/>
    <property type="evidence" value="ECO:0007669"/>
    <property type="project" value="UniProtKB-KW"/>
</dbReference>
<evidence type="ECO:0000313" key="8">
    <source>
        <dbReference type="EMBL" id="KIW01289.1"/>
    </source>
</evidence>
<dbReference type="RefSeq" id="XP_016211158.1">
    <property type="nucleotide sequence ID" value="XM_016361082.1"/>
</dbReference>
<proteinExistence type="inferred from homology"/>
<dbReference type="InterPro" id="IPR002401">
    <property type="entry name" value="Cyt_P450_E_grp-I"/>
</dbReference>
<dbReference type="CDD" id="cd11062">
    <property type="entry name" value="CYP58-like"/>
    <property type="match status" value="1"/>
</dbReference>
<evidence type="ECO:0000313" key="9">
    <source>
        <dbReference type="Proteomes" id="UP000053259"/>
    </source>
</evidence>
<dbReference type="VEuPathDB" id="FungiDB:PV09_07329"/>
<dbReference type="PROSITE" id="PS00086">
    <property type="entry name" value="CYTOCHROME_P450"/>
    <property type="match status" value="1"/>
</dbReference>
<keyword evidence="7" id="KW-1133">Transmembrane helix</keyword>
<comment type="similarity">
    <text evidence="2 6">Belongs to the cytochrome P450 family.</text>
</comment>
<keyword evidence="7" id="KW-0472">Membrane</keyword>
<dbReference type="InterPro" id="IPR001128">
    <property type="entry name" value="Cyt_P450"/>
</dbReference>
<dbReference type="Pfam" id="PF00067">
    <property type="entry name" value="p450"/>
    <property type="match status" value="1"/>
</dbReference>
<keyword evidence="3 5" id="KW-0479">Metal-binding</keyword>
<dbReference type="HOGENOM" id="CLU_001570_14_4_1"/>
<organism evidence="8 9">
    <name type="scientific">Verruconis gallopava</name>
    <dbReference type="NCBI Taxonomy" id="253628"/>
    <lineage>
        <taxon>Eukaryota</taxon>
        <taxon>Fungi</taxon>
        <taxon>Dikarya</taxon>
        <taxon>Ascomycota</taxon>
        <taxon>Pezizomycotina</taxon>
        <taxon>Dothideomycetes</taxon>
        <taxon>Pleosporomycetidae</taxon>
        <taxon>Venturiales</taxon>
        <taxon>Sympoventuriaceae</taxon>
        <taxon>Verruconis</taxon>
    </lineage>
</organism>
<evidence type="ECO:0000256" key="7">
    <source>
        <dbReference type="SAM" id="Phobius"/>
    </source>
</evidence>
<dbReference type="InterPro" id="IPR050121">
    <property type="entry name" value="Cytochrome_P450_monoxygenase"/>
</dbReference>
<dbReference type="STRING" id="253628.A0A0D2AQ44"/>
<dbReference type="OrthoDB" id="3945418at2759"/>
<evidence type="ECO:0000256" key="1">
    <source>
        <dbReference type="ARBA" id="ARBA00001971"/>
    </source>
</evidence>
<dbReference type="InterPro" id="IPR036396">
    <property type="entry name" value="Cyt_P450_sf"/>
</dbReference>
<dbReference type="PANTHER" id="PTHR24305:SF166">
    <property type="entry name" value="CYTOCHROME P450 12A4, MITOCHONDRIAL-RELATED"/>
    <property type="match status" value="1"/>
</dbReference>
<feature type="binding site" description="axial binding residue" evidence="5">
    <location>
        <position position="459"/>
    </location>
    <ligand>
        <name>heme</name>
        <dbReference type="ChEBI" id="CHEBI:30413"/>
    </ligand>
    <ligandPart>
        <name>Fe</name>
        <dbReference type="ChEBI" id="CHEBI:18248"/>
    </ligandPart>
</feature>
<dbReference type="InParanoid" id="A0A0D2AQ44"/>
<comment type="cofactor">
    <cofactor evidence="1 5">
        <name>heme</name>
        <dbReference type="ChEBI" id="CHEBI:30413"/>
    </cofactor>
</comment>
<evidence type="ECO:0000256" key="3">
    <source>
        <dbReference type="ARBA" id="ARBA00022723"/>
    </source>
</evidence>
<keyword evidence="9" id="KW-1185">Reference proteome</keyword>
<feature type="transmembrane region" description="Helical" evidence="7">
    <location>
        <begin position="20"/>
        <end position="37"/>
    </location>
</feature>
<dbReference type="GO" id="GO:0016705">
    <property type="term" value="F:oxidoreductase activity, acting on paired donors, with incorporation or reduction of molecular oxygen"/>
    <property type="evidence" value="ECO:0007669"/>
    <property type="project" value="InterPro"/>
</dbReference>
<dbReference type="GO" id="GO:0020037">
    <property type="term" value="F:heme binding"/>
    <property type="evidence" value="ECO:0007669"/>
    <property type="project" value="InterPro"/>
</dbReference>
<keyword evidence="6" id="KW-0560">Oxidoreductase</keyword>
<name>A0A0D2AQ44_9PEZI</name>
<gene>
    <name evidence="8" type="ORF">PV09_07329</name>
</gene>
<dbReference type="Proteomes" id="UP000053259">
    <property type="component" value="Unassembled WGS sequence"/>
</dbReference>
<dbReference type="AlphaFoldDB" id="A0A0D2AQ44"/>